<dbReference type="PANTHER" id="PTHR11008">
    <property type="entry name" value="PROTEIN TAKEOUT-LIKE PROTEIN"/>
    <property type="match status" value="1"/>
</dbReference>
<proteinExistence type="predicted"/>
<evidence type="ECO:0000313" key="2">
    <source>
        <dbReference type="Proteomes" id="UP001075354"/>
    </source>
</evidence>
<evidence type="ECO:0000313" key="1">
    <source>
        <dbReference type="EMBL" id="KAJ1523287.1"/>
    </source>
</evidence>
<sequence length="126" mass="14453">MKGKYRVNGKVLVLPIQGEGDCELRLENATGLFDVNARYLKNGGEKYAEVTDFRVEFNTTRLRMRFDNLFNGNAELSTQMNKFLNDNWVDILQELKPGVLEAFGGAFKEIANRIFLKVPFDKLFLP</sequence>
<dbReference type="Pfam" id="PF06585">
    <property type="entry name" value="JHBP"/>
    <property type="match status" value="1"/>
</dbReference>
<dbReference type="EMBL" id="JAPTSV010000010">
    <property type="protein sequence ID" value="KAJ1523287.1"/>
    <property type="molecule type" value="Genomic_DNA"/>
</dbReference>
<dbReference type="GO" id="GO:0005615">
    <property type="term" value="C:extracellular space"/>
    <property type="evidence" value="ECO:0007669"/>
    <property type="project" value="TreeGrafter"/>
</dbReference>
<dbReference type="Gene3D" id="3.15.10.30">
    <property type="entry name" value="Haemolymph juvenile hormone binding protein"/>
    <property type="match status" value="1"/>
</dbReference>
<dbReference type="InterPro" id="IPR010562">
    <property type="entry name" value="Haemolymph_juvenile_hormone-bd"/>
</dbReference>
<comment type="caution">
    <text evidence="1">The sequence shown here is derived from an EMBL/GenBank/DDBJ whole genome shotgun (WGS) entry which is preliminary data.</text>
</comment>
<accession>A0AAV7XI21</accession>
<evidence type="ECO:0008006" key="3">
    <source>
        <dbReference type="Google" id="ProtNLM"/>
    </source>
</evidence>
<dbReference type="PANTHER" id="PTHR11008:SF32">
    <property type="entry name" value="CIRCADIAN CLOCK-CONTROLLED PROTEIN DAYWAKE-RELATED"/>
    <property type="match status" value="1"/>
</dbReference>
<dbReference type="InterPro" id="IPR038606">
    <property type="entry name" value="To_sf"/>
</dbReference>
<dbReference type="AlphaFoldDB" id="A0AAV7XI21"/>
<gene>
    <name evidence="1" type="ORF">ONE63_001166</name>
</gene>
<name>A0AAV7XI21_9NEOP</name>
<reference evidence="1" key="1">
    <citation type="submission" date="2022-12" db="EMBL/GenBank/DDBJ databases">
        <title>Chromosome-level genome assembly of the bean flower thrips Megalurothrips usitatus.</title>
        <authorList>
            <person name="Ma L."/>
            <person name="Liu Q."/>
            <person name="Li H."/>
            <person name="Cai W."/>
        </authorList>
    </citation>
    <scope>NUCLEOTIDE SEQUENCE</scope>
    <source>
        <strain evidence="1">Cailab_2022a</strain>
    </source>
</reference>
<keyword evidence="2" id="KW-1185">Reference proteome</keyword>
<organism evidence="1 2">
    <name type="scientific">Megalurothrips usitatus</name>
    <name type="common">bean blossom thrips</name>
    <dbReference type="NCBI Taxonomy" id="439358"/>
    <lineage>
        <taxon>Eukaryota</taxon>
        <taxon>Metazoa</taxon>
        <taxon>Ecdysozoa</taxon>
        <taxon>Arthropoda</taxon>
        <taxon>Hexapoda</taxon>
        <taxon>Insecta</taxon>
        <taxon>Pterygota</taxon>
        <taxon>Neoptera</taxon>
        <taxon>Paraneoptera</taxon>
        <taxon>Thysanoptera</taxon>
        <taxon>Terebrantia</taxon>
        <taxon>Thripoidea</taxon>
        <taxon>Thripidae</taxon>
        <taxon>Megalurothrips</taxon>
    </lineage>
</organism>
<dbReference type="Proteomes" id="UP001075354">
    <property type="component" value="Chromosome 10"/>
</dbReference>
<protein>
    <recommendedName>
        <fullName evidence="3">Protein takeout</fullName>
    </recommendedName>
</protein>